<dbReference type="eggNOG" id="COG0518">
    <property type="taxonomic scope" value="Bacteria"/>
</dbReference>
<evidence type="ECO:0000259" key="1">
    <source>
        <dbReference type="Pfam" id="PF00117"/>
    </source>
</evidence>
<dbReference type="AlphaFoldDB" id="A0A1H1Q4I5"/>
<dbReference type="STRING" id="545619.SAMN04489860_0987"/>
<organism evidence="2 3">
    <name type="scientific">Paraoerskovia marina</name>
    <dbReference type="NCBI Taxonomy" id="545619"/>
    <lineage>
        <taxon>Bacteria</taxon>
        <taxon>Bacillati</taxon>
        <taxon>Actinomycetota</taxon>
        <taxon>Actinomycetes</taxon>
        <taxon>Micrococcales</taxon>
        <taxon>Cellulomonadaceae</taxon>
        <taxon>Paraoerskovia</taxon>
    </lineage>
</organism>
<gene>
    <name evidence="2" type="ORF">SAMN04489860_0987</name>
</gene>
<dbReference type="Pfam" id="PF00117">
    <property type="entry name" value="GATase"/>
    <property type="match status" value="1"/>
</dbReference>
<evidence type="ECO:0000313" key="2">
    <source>
        <dbReference type="EMBL" id="SDS18412.1"/>
    </source>
</evidence>
<proteinExistence type="predicted"/>
<feature type="domain" description="Glutamine amidotransferase" evidence="1">
    <location>
        <begin position="50"/>
        <end position="188"/>
    </location>
</feature>
<evidence type="ECO:0000313" key="3">
    <source>
        <dbReference type="Proteomes" id="UP000185663"/>
    </source>
</evidence>
<accession>A0A1H1Q4I5</accession>
<keyword evidence="3" id="KW-1185">Reference proteome</keyword>
<dbReference type="InterPro" id="IPR017926">
    <property type="entry name" value="GATASE"/>
</dbReference>
<dbReference type="Gene3D" id="3.40.50.880">
    <property type="match status" value="1"/>
</dbReference>
<dbReference type="SUPFAM" id="SSF52317">
    <property type="entry name" value="Class I glutamine amidotransferase-like"/>
    <property type="match status" value="1"/>
</dbReference>
<dbReference type="InterPro" id="IPR044992">
    <property type="entry name" value="ChyE-like"/>
</dbReference>
<dbReference type="EMBL" id="LT629776">
    <property type="protein sequence ID" value="SDS18412.1"/>
    <property type="molecule type" value="Genomic_DNA"/>
</dbReference>
<dbReference type="GO" id="GO:0005829">
    <property type="term" value="C:cytosol"/>
    <property type="evidence" value="ECO:0007669"/>
    <property type="project" value="TreeGrafter"/>
</dbReference>
<dbReference type="PROSITE" id="PS51273">
    <property type="entry name" value="GATASE_TYPE_1"/>
    <property type="match status" value="1"/>
</dbReference>
<protein>
    <submittedName>
        <fullName evidence="2">GMP synthase (Glutamine-hydrolysing)</fullName>
    </submittedName>
</protein>
<dbReference type="PANTHER" id="PTHR42695:SF5">
    <property type="entry name" value="GLUTAMINE AMIDOTRANSFERASE YLR126C-RELATED"/>
    <property type="match status" value="1"/>
</dbReference>
<sequence>MTVVNTSITVIQQDAAFGPGAASDLLVGARLVRVYDGDPVPSVDDVAGGLVVLGGGVGVHEQDAAAWLAPVRDLMAGALAAEAPVLAIGLGAQLLAQAGGGHVQVDAPPGLECGPVQLFWRRGALEDPVLAAVVSETERTMLAVACHRDAVAELPPTAQWLASSELYPFQAFRIGSGLGLQFQPEATAELVERWTADLDEDEREAQRAAFAESREGIEQHGVAILTAFVESVARDTMPA</sequence>
<dbReference type="InterPro" id="IPR029062">
    <property type="entry name" value="Class_I_gatase-like"/>
</dbReference>
<name>A0A1H1Q4I5_9CELL</name>
<dbReference type="Proteomes" id="UP000185663">
    <property type="component" value="Chromosome I"/>
</dbReference>
<dbReference type="PANTHER" id="PTHR42695">
    <property type="entry name" value="GLUTAMINE AMIDOTRANSFERASE YLR126C-RELATED"/>
    <property type="match status" value="1"/>
</dbReference>
<reference evidence="2 3" key="1">
    <citation type="submission" date="2016-10" db="EMBL/GenBank/DDBJ databases">
        <authorList>
            <person name="de Groot N.N."/>
        </authorList>
    </citation>
    <scope>NUCLEOTIDE SEQUENCE [LARGE SCALE GENOMIC DNA]</scope>
    <source>
        <strain evidence="2 3">DSM 22126</strain>
    </source>
</reference>